<keyword evidence="1" id="KW-0540">Nuclease</keyword>
<reference evidence="1 2" key="1">
    <citation type="submission" date="2023-09" db="EMBL/GenBank/DDBJ databases">
        <authorList>
            <person name="Rey-Velasco X."/>
        </authorList>
    </citation>
    <scope>NUCLEOTIDE SEQUENCE [LARGE SCALE GENOMIC DNA]</scope>
    <source>
        <strain evidence="1 2">F394</strain>
    </source>
</reference>
<dbReference type="InterPro" id="IPR007636">
    <property type="entry name" value="Restrct_endonuc_II_XhoI"/>
</dbReference>
<sequence>MAVDLADFERRATEAVQVFWSTRKRASAASGTTDIGSRGAVTAGKNLDGFLDLIRAVVVANGLGEDTVYCGTQGTPRLRHTVLPGYYRPSKDWDALVVHGDELVAAVELKSQVGSFGNNFNNRAEEVVGMGEDLRVAFREGLIGDAPRPFTGYLMLLEEAPGSSSAVRVSSGHFEPDAVFEGASYAERYEILCGRLVREGLYDAATVLLSGAEGGAEGRFRDVSPTTSLRAFVARLAARVAEVAARG</sequence>
<organism evidence="1 2">
    <name type="scientific">Rubrivirga litoralis</name>
    <dbReference type="NCBI Taxonomy" id="3075598"/>
    <lineage>
        <taxon>Bacteria</taxon>
        <taxon>Pseudomonadati</taxon>
        <taxon>Rhodothermota</taxon>
        <taxon>Rhodothermia</taxon>
        <taxon>Rhodothermales</taxon>
        <taxon>Rubricoccaceae</taxon>
        <taxon>Rubrivirga</taxon>
    </lineage>
</organism>
<evidence type="ECO:0000313" key="1">
    <source>
        <dbReference type="EMBL" id="MDT0632262.1"/>
    </source>
</evidence>
<dbReference type="GO" id="GO:0004519">
    <property type="term" value="F:endonuclease activity"/>
    <property type="evidence" value="ECO:0007669"/>
    <property type="project" value="UniProtKB-KW"/>
</dbReference>
<keyword evidence="1" id="KW-0378">Hydrolase</keyword>
<comment type="caution">
    <text evidence="1">The sequence shown here is derived from an EMBL/GenBank/DDBJ whole genome shotgun (WGS) entry which is preliminary data.</text>
</comment>
<keyword evidence="1" id="KW-0255">Endonuclease</keyword>
<protein>
    <submittedName>
        <fullName evidence="1">PaeR7I family type II restriction endonuclease</fullName>
    </submittedName>
</protein>
<dbReference type="RefSeq" id="WP_311663997.1">
    <property type="nucleotide sequence ID" value="NZ_JAVRHT010000024.1"/>
</dbReference>
<proteinExistence type="predicted"/>
<dbReference type="Proteomes" id="UP001267426">
    <property type="component" value="Unassembled WGS sequence"/>
</dbReference>
<evidence type="ECO:0000313" key="2">
    <source>
        <dbReference type="Proteomes" id="UP001267426"/>
    </source>
</evidence>
<keyword evidence="2" id="KW-1185">Reference proteome</keyword>
<name>A0ABU3BSJ0_9BACT</name>
<accession>A0ABU3BSJ0</accession>
<dbReference type="Pfam" id="PF04555">
    <property type="entry name" value="XhoI"/>
    <property type="match status" value="1"/>
</dbReference>
<dbReference type="EMBL" id="JAVRHT010000024">
    <property type="protein sequence ID" value="MDT0632262.1"/>
    <property type="molecule type" value="Genomic_DNA"/>
</dbReference>
<gene>
    <name evidence="1" type="ORF">RM540_10940</name>
</gene>